<comment type="caution">
    <text evidence="6">The sequence shown here is derived from an EMBL/GenBank/DDBJ whole genome shotgun (WGS) entry which is preliminary data.</text>
</comment>
<dbReference type="Proteomes" id="UP000239002">
    <property type="component" value="Unassembled WGS sequence"/>
</dbReference>
<dbReference type="Pfam" id="PF07681">
    <property type="entry name" value="DoxX"/>
    <property type="match status" value="1"/>
</dbReference>
<evidence type="ECO:0000256" key="3">
    <source>
        <dbReference type="ARBA" id="ARBA00022989"/>
    </source>
</evidence>
<dbReference type="RefSeq" id="WP_245890764.1">
    <property type="nucleotide sequence ID" value="NZ_MQVW01000014.1"/>
</dbReference>
<comment type="subcellular location">
    <subcellularLocation>
        <location evidence="1">Membrane</location>
        <topology evidence="1">Multi-pass membrane protein</topology>
    </subcellularLocation>
</comment>
<sequence>MMENKNLVYVLTRITIGVSMLGHGLVRLPKIAKFSEGMVKKFADSMLPDFLVSPFGYALTVAEFVIGILLVLGLFTKKASVGGMVVMISLIFGSCLVENWAVINSQLIHAAFFTFLIWFLHLNSWSLDNLFKK</sequence>
<evidence type="ECO:0000256" key="5">
    <source>
        <dbReference type="SAM" id="Phobius"/>
    </source>
</evidence>
<dbReference type="GO" id="GO:0016020">
    <property type="term" value="C:membrane"/>
    <property type="evidence" value="ECO:0007669"/>
    <property type="project" value="UniProtKB-SubCell"/>
</dbReference>
<keyword evidence="7" id="KW-1185">Reference proteome</keyword>
<keyword evidence="4 5" id="KW-0472">Membrane</keyword>
<dbReference type="AlphaFoldDB" id="A0A2S6IDS8"/>
<gene>
    <name evidence="6" type="ORF">LY01_02975</name>
</gene>
<dbReference type="EMBL" id="PTJE01000011">
    <property type="protein sequence ID" value="PPK92375.1"/>
    <property type="molecule type" value="Genomic_DNA"/>
</dbReference>
<keyword evidence="2 5" id="KW-0812">Transmembrane</keyword>
<protein>
    <submittedName>
        <fullName evidence="6">Thiosulfate dehydrogenase [quinone] large subunit</fullName>
    </submittedName>
</protein>
<evidence type="ECO:0000256" key="1">
    <source>
        <dbReference type="ARBA" id="ARBA00004141"/>
    </source>
</evidence>
<accession>A0A2S6IDS8</accession>
<evidence type="ECO:0000313" key="6">
    <source>
        <dbReference type="EMBL" id="PPK92375.1"/>
    </source>
</evidence>
<evidence type="ECO:0000313" key="7">
    <source>
        <dbReference type="Proteomes" id="UP000239002"/>
    </source>
</evidence>
<feature type="transmembrane region" description="Helical" evidence="5">
    <location>
        <begin position="107"/>
        <end position="127"/>
    </location>
</feature>
<proteinExistence type="predicted"/>
<feature type="transmembrane region" description="Helical" evidence="5">
    <location>
        <begin position="55"/>
        <end position="75"/>
    </location>
</feature>
<name>A0A2S6IDS8_9FLAO</name>
<evidence type="ECO:0000256" key="2">
    <source>
        <dbReference type="ARBA" id="ARBA00022692"/>
    </source>
</evidence>
<feature type="transmembrane region" description="Helical" evidence="5">
    <location>
        <begin position="7"/>
        <end position="26"/>
    </location>
</feature>
<dbReference type="InterPro" id="IPR032808">
    <property type="entry name" value="DoxX"/>
</dbReference>
<evidence type="ECO:0000256" key="4">
    <source>
        <dbReference type="ARBA" id="ARBA00023136"/>
    </source>
</evidence>
<feature type="transmembrane region" description="Helical" evidence="5">
    <location>
        <begin position="82"/>
        <end position="101"/>
    </location>
</feature>
<reference evidence="6 7" key="1">
    <citation type="submission" date="2018-02" db="EMBL/GenBank/DDBJ databases">
        <title>Genomic Encyclopedia of Archaeal and Bacterial Type Strains, Phase II (KMG-II): from individual species to whole genera.</title>
        <authorList>
            <person name="Goeker M."/>
        </authorList>
    </citation>
    <scope>NUCLEOTIDE SEQUENCE [LARGE SCALE GENOMIC DNA]</scope>
    <source>
        <strain evidence="6 7">DSM 16809</strain>
    </source>
</reference>
<organism evidence="6 7">
    <name type="scientific">Nonlabens xylanidelens</name>
    <dbReference type="NCBI Taxonomy" id="191564"/>
    <lineage>
        <taxon>Bacteria</taxon>
        <taxon>Pseudomonadati</taxon>
        <taxon>Bacteroidota</taxon>
        <taxon>Flavobacteriia</taxon>
        <taxon>Flavobacteriales</taxon>
        <taxon>Flavobacteriaceae</taxon>
        <taxon>Nonlabens</taxon>
    </lineage>
</organism>
<keyword evidence="3 5" id="KW-1133">Transmembrane helix</keyword>